<feature type="compositionally biased region" description="Polar residues" evidence="1">
    <location>
        <begin position="1125"/>
        <end position="1143"/>
    </location>
</feature>
<feature type="compositionally biased region" description="Basic residues" evidence="1">
    <location>
        <begin position="980"/>
        <end position="1012"/>
    </location>
</feature>
<feature type="region of interest" description="Disordered" evidence="1">
    <location>
        <begin position="2171"/>
        <end position="2190"/>
    </location>
</feature>
<feature type="compositionally biased region" description="Basic residues" evidence="1">
    <location>
        <begin position="1038"/>
        <end position="1049"/>
    </location>
</feature>
<feature type="region of interest" description="Disordered" evidence="1">
    <location>
        <begin position="2005"/>
        <end position="2155"/>
    </location>
</feature>
<feature type="region of interest" description="Disordered" evidence="1">
    <location>
        <begin position="1523"/>
        <end position="1653"/>
    </location>
</feature>
<feature type="region of interest" description="Disordered" evidence="1">
    <location>
        <begin position="2362"/>
        <end position="2382"/>
    </location>
</feature>
<protein>
    <submittedName>
        <fullName evidence="2">Uncharacterized protein</fullName>
    </submittedName>
</protein>
<feature type="region of interest" description="Disordered" evidence="1">
    <location>
        <begin position="605"/>
        <end position="760"/>
    </location>
</feature>
<feature type="compositionally biased region" description="Basic residues" evidence="1">
    <location>
        <begin position="951"/>
        <end position="963"/>
    </location>
</feature>
<evidence type="ECO:0000313" key="3">
    <source>
        <dbReference type="Proteomes" id="UP001233999"/>
    </source>
</evidence>
<feature type="compositionally biased region" description="Basic and acidic residues" evidence="1">
    <location>
        <begin position="1153"/>
        <end position="1171"/>
    </location>
</feature>
<feature type="compositionally biased region" description="Basic and acidic residues" evidence="1">
    <location>
        <begin position="816"/>
        <end position="833"/>
    </location>
</feature>
<feature type="compositionally biased region" description="Acidic residues" evidence="1">
    <location>
        <begin position="803"/>
        <end position="815"/>
    </location>
</feature>
<keyword evidence="3" id="KW-1185">Reference proteome</keyword>
<feature type="compositionally biased region" description="Polar residues" evidence="1">
    <location>
        <begin position="1294"/>
        <end position="1309"/>
    </location>
</feature>
<feature type="compositionally biased region" description="Polar residues" evidence="1">
    <location>
        <begin position="1433"/>
        <end position="1458"/>
    </location>
</feature>
<feature type="compositionally biased region" description="Basic residues" evidence="1">
    <location>
        <begin position="905"/>
        <end position="914"/>
    </location>
</feature>
<evidence type="ECO:0000313" key="2">
    <source>
        <dbReference type="EMBL" id="KAJ9595026.1"/>
    </source>
</evidence>
<feature type="compositionally biased region" description="Basic and acidic residues" evidence="1">
    <location>
        <begin position="2024"/>
        <end position="2155"/>
    </location>
</feature>
<feature type="compositionally biased region" description="Polar residues" evidence="1">
    <location>
        <begin position="1819"/>
        <end position="1835"/>
    </location>
</feature>
<feature type="compositionally biased region" description="Basic and acidic residues" evidence="1">
    <location>
        <begin position="180"/>
        <end position="191"/>
    </location>
</feature>
<feature type="compositionally biased region" description="Basic and acidic residues" evidence="1">
    <location>
        <begin position="683"/>
        <end position="709"/>
    </location>
</feature>
<feature type="compositionally biased region" description="Basic and acidic residues" evidence="1">
    <location>
        <begin position="643"/>
        <end position="655"/>
    </location>
</feature>
<feature type="compositionally biased region" description="Polar residues" evidence="1">
    <location>
        <begin position="1178"/>
        <end position="1201"/>
    </location>
</feature>
<feature type="region of interest" description="Disordered" evidence="1">
    <location>
        <begin position="1359"/>
        <end position="1416"/>
    </location>
</feature>
<feature type="compositionally biased region" description="Low complexity" evidence="1">
    <location>
        <begin position="930"/>
        <end position="945"/>
    </location>
</feature>
<feature type="region of interest" description="Disordered" evidence="1">
    <location>
        <begin position="1"/>
        <end position="24"/>
    </location>
</feature>
<evidence type="ECO:0000256" key="1">
    <source>
        <dbReference type="SAM" id="MobiDB-lite"/>
    </source>
</evidence>
<feature type="compositionally biased region" description="Low complexity" evidence="1">
    <location>
        <begin position="1266"/>
        <end position="1276"/>
    </location>
</feature>
<organism evidence="2 3">
    <name type="scientific">Diploptera punctata</name>
    <name type="common">Pacific beetle cockroach</name>
    <dbReference type="NCBI Taxonomy" id="6984"/>
    <lineage>
        <taxon>Eukaryota</taxon>
        <taxon>Metazoa</taxon>
        <taxon>Ecdysozoa</taxon>
        <taxon>Arthropoda</taxon>
        <taxon>Hexapoda</taxon>
        <taxon>Insecta</taxon>
        <taxon>Pterygota</taxon>
        <taxon>Neoptera</taxon>
        <taxon>Polyneoptera</taxon>
        <taxon>Dictyoptera</taxon>
        <taxon>Blattodea</taxon>
        <taxon>Blaberoidea</taxon>
        <taxon>Blaberidae</taxon>
        <taxon>Diplopterinae</taxon>
        <taxon>Diploptera</taxon>
    </lineage>
</organism>
<gene>
    <name evidence="2" type="ORF">L9F63_013692</name>
</gene>
<dbReference type="Proteomes" id="UP001233999">
    <property type="component" value="Unassembled WGS sequence"/>
</dbReference>
<feature type="region of interest" description="Disordered" evidence="1">
    <location>
        <begin position="176"/>
        <end position="213"/>
    </location>
</feature>
<feature type="region of interest" description="Disordered" evidence="1">
    <location>
        <begin position="1777"/>
        <end position="1944"/>
    </location>
</feature>
<feature type="compositionally biased region" description="Basic and acidic residues" evidence="1">
    <location>
        <begin position="1872"/>
        <end position="1941"/>
    </location>
</feature>
<feature type="compositionally biased region" description="Basic residues" evidence="1">
    <location>
        <begin position="323"/>
        <end position="347"/>
    </location>
</feature>
<feature type="compositionally biased region" description="Acidic residues" evidence="1">
    <location>
        <begin position="852"/>
        <end position="861"/>
    </location>
</feature>
<feature type="compositionally biased region" description="Low complexity" evidence="1">
    <location>
        <begin position="1057"/>
        <end position="1076"/>
    </location>
</feature>
<feature type="region of interest" description="Disordered" evidence="1">
    <location>
        <begin position="41"/>
        <end position="128"/>
    </location>
</feature>
<feature type="compositionally biased region" description="Basic and acidic residues" evidence="1">
    <location>
        <begin position="1280"/>
        <end position="1293"/>
    </location>
</feature>
<feature type="compositionally biased region" description="Basic and acidic residues" evidence="1">
    <location>
        <begin position="1310"/>
        <end position="1320"/>
    </location>
</feature>
<dbReference type="EMBL" id="JASPKZ010002699">
    <property type="protein sequence ID" value="KAJ9595026.1"/>
    <property type="molecule type" value="Genomic_DNA"/>
</dbReference>
<feature type="compositionally biased region" description="Basic and acidic residues" evidence="1">
    <location>
        <begin position="1719"/>
        <end position="1729"/>
    </location>
</feature>
<feature type="compositionally biased region" description="Basic and acidic residues" evidence="1">
    <location>
        <begin position="1226"/>
        <end position="1237"/>
    </location>
</feature>
<feature type="compositionally biased region" description="Basic residues" evidence="1">
    <location>
        <begin position="1238"/>
        <end position="1250"/>
    </location>
</feature>
<feature type="compositionally biased region" description="Basic and acidic residues" evidence="1">
    <location>
        <begin position="842"/>
        <end position="851"/>
    </location>
</feature>
<comment type="caution">
    <text evidence="2">The sequence shown here is derived from an EMBL/GenBank/DDBJ whole genome shotgun (WGS) entry which is preliminary data.</text>
</comment>
<feature type="region of interest" description="Disordered" evidence="1">
    <location>
        <begin position="382"/>
        <end position="432"/>
    </location>
</feature>
<feature type="compositionally biased region" description="Pro residues" evidence="1">
    <location>
        <begin position="42"/>
        <end position="70"/>
    </location>
</feature>
<feature type="non-terminal residue" evidence="2">
    <location>
        <position position="2625"/>
    </location>
</feature>
<feature type="region of interest" description="Disordered" evidence="1">
    <location>
        <begin position="795"/>
        <end position="1324"/>
    </location>
</feature>
<feature type="compositionally biased region" description="Basic and acidic residues" evidence="1">
    <location>
        <begin position="1629"/>
        <end position="1639"/>
    </location>
</feature>
<feature type="compositionally biased region" description="Basic and acidic residues" evidence="1">
    <location>
        <begin position="1837"/>
        <end position="1850"/>
    </location>
</feature>
<proteinExistence type="predicted"/>
<feature type="compositionally biased region" description="Polar residues" evidence="1">
    <location>
        <begin position="1540"/>
        <end position="1572"/>
    </location>
</feature>
<feature type="compositionally biased region" description="Basic and acidic residues" evidence="1">
    <location>
        <begin position="1385"/>
        <end position="1409"/>
    </location>
</feature>
<sequence length="2625" mass="300250">MDIPLPEESQPPGLPDGQFPPEFPVCDNIPLPSCGIQFNTAFPPPFPAPAMPVIPPVLPTDGPPPHPPPLLQLQEGSMDQVDDPNRYSPSRAIAEDDLPASPPPPPKTETSSVSRSNSSGAKTTVLGKAQAKKRLLAFSMTKQGGGAGLSFGFQKKLAPKVNTGSAKLFAGAVNEDEVPTENKEIPVKQEKPSMQVKKKASKKSSSREDKARAVVSAIEEIKREELMLRGAMIGYDMKSFGEMTAPVPLLMHPLQLAIRQREENSVNASLHLGQHKGEVESLLDSILAHSDRLNNERGGHSDGEGDDRHERRRDDRKRDSGSSRRRSDRRSKERHSRSGKDRHKSERRRAPTELPTSWAHFRSGGYRMEEMRRLKLKLDDMYLGGSSTKSRRDKRQRRSGDRRSRSNDERRHRRSPPHDDRKTEEELDHVYRPFDGPPRLRFPLLITNSKQMIVEYPRSFIRYTKSRPIVSYSEHPESQTAHLRSRREIMSDAAPEIIHLMNEIINSRKQEEQIQVKHEPGENLSSSLTALQVSYDEAEVGSPLSQDNIVDNKRKERLWFPEKDYLLSTELEEKDESSMTDAEVALKSEKEDLELERDALPERKMSMEAMDAESDHRALSNSEQDKEKSPEIDSVDEANNVLKAERMTVRSKWDSDYEEDVMSTEDNKVGSNEHTVAAADAETNNRMDVDFSAEDRQNMSRDEFERDSETQEDTQVMSDEESQKEDLNETNVASEESKDVRRDEDDEIENIPVNDFPMQMEEVNTMNVTSVETSNEGNADQKLVSEYEEFMKAVSFDTALPDEQTEESGPQEENVDVEKDPSEKDIFERRELDIQLNNMWDEDSKERIEEKGETEEIDEQVSNEFMLLEKVIRDRRRSGSRKKKKKESRSRSSSSSSEDEENIKMKKRERKRKSKTSEKGKKENKRKSFTSDGSSSSDESSTSSSEGEHDKKKHVSKKEKSRKKIEETADIQTNEIIQKIKPKYKKASKKKKKKKKKTRKKKQQRKRSKKRKVESSSSSEDSSDSDDDSSSSKSDKGFKHRKVKESKARKKEESSSDDSSSSSSSSTSSSSSSSHARSSRKRKRKSSKKLKKEIKKKKKDRSKKKKKRRHDSSSDMDGSIEIKTSKLNSNIGEQDGKLNNGNEGINFDELQEEVERRMEDKSRSLSEERSEFLTSLSNRENNNSDVSRSLFQNTDGNSSAESCWEDAEKSKRKRKKCNEDDGAVNDIKRDSDETRREKIFKKRRRERRSHSSSPLNDLNRKRRRSPSTSPEHSPTPQRRSSTETKDKGRKDSDASNNQTNSGHRLNRSSGEGHRRGHNQDDLELAQEDFDCSELKQKCFDDEEHSGFESCADDVLREYKARSSSKHFSSSDEEHFSRNTSNNLSSHEENTKRNVLEDCDSEKVKTSEKDEINEDEQMLLTEVKQELISEDENLTNQNSSLSKDNNFQSFQNIESDGNSKIQNEIDVGTSHFDFPSDDKEIPVKNEEENNEMLEAEDSGSIYSPGDPFDCEIDSDFGKKNICDYLDSSSQNSDGPVCSPVGSITDSIMNANSPDSSPSFSNMKVIDQWSSCDSPSEPDKPRGDTLMSLENIPLPPTNEENVENKEDDVEQENSNKSEHFESAPPPTNIPEDVHTQTDDSNRTFSSPLPDPGIQRKAIKISMQKHSNTVKLMSPLARLHELSENKSDSTNSSNIFEDIKDLRKEEENKIEENVSPDGGSKLNEEVKDDSDVKVQIKHPWKSVGLQLKTDSTTALYDDLIETSTVEQQVSSTTLKPVPVLNMSEKNNSGEAIAKERVRKRPSRWGMMTPPAKSEVEDLQQDDAITSQQKPEELQQQTALEFDKNKCNENRDNPSVEYPPFQSDKSHRRKSSESSSHSEGKRRDSESQRTSRDRHSKEGSRKDRGKERERVREKSEDGDLTREIKSEDVEHERGNRGENWERGVYDEGDINKISNIAKEDESYAEYRQYNDSKVEAVDPHRPSDWKEGDAGWEEKRDYSKITPTVDTPWESRVVHYRSGSRSLSPEFKGWDETAVKKARDEEWRGRYEGQERQDVERRDDNEVRESNRDYERPRDREKGSRDRIHGESRERMRESSRDHERVGREHDRERDRMRDHDKLRESSRERIHENRERDRLRDSGGSRSRERDRGPGSRDRDRMRDDRRIRDRWNDGIERSRERDRDRRGERRWDRDRRDRKRTTELEITIGIELDGTRGEVARSLADSTISDSELVAAAAKQDEHHSSSPFQQLTAYYNAEHYPEATYTQQEECNASPTISPTFSPKRISLDDRIELELGVKKSPPPVPAAPQQIPVYHQHQMYAASYSGYESGSYYPVVPPYETNDKVAPEHHYVDEFASQSNKQFVANPTVPSKRRTPLLPTPPIAPDMSHWDTPEAFIGLQDSHKMVTPVLPHQIPLGQQMMMPSEGYVAPQQIGGSSQVVQVGNVLQVVPADLPAGSIVGALPPPPPPAQQPPSHKSMVLQTGNVLQVIPILPPLHCTWLLLFPPLLLLQLLTCRLPLLRCRQVQGMLYQCHRRHCLDRLYLPLVILRPLHHFLLLISRQQFCLQTLRLKLTALLVQQSNSWEKLGTLGISLVCYVLPSMVEFMNFEIKVDGDNRTVDGRRISMNPMSF</sequence>
<feature type="compositionally biased region" description="Basic and acidic residues" evidence="1">
    <location>
        <begin position="398"/>
        <end position="432"/>
    </location>
</feature>
<name>A0AAD8A9K0_DIPPU</name>
<feature type="compositionally biased region" description="Basic residues" evidence="1">
    <location>
        <begin position="1077"/>
        <end position="1110"/>
    </location>
</feature>
<accession>A0AAD8A9K0</accession>
<feature type="region of interest" description="Disordered" evidence="1">
    <location>
        <begin position="291"/>
        <end position="356"/>
    </location>
</feature>
<feature type="compositionally biased region" description="Basic and acidic residues" evidence="1">
    <location>
        <begin position="291"/>
        <end position="322"/>
    </location>
</feature>
<reference evidence="2" key="1">
    <citation type="journal article" date="2023" name="IScience">
        <title>Live-bearing cockroach genome reveals convergent evolutionary mechanisms linked to viviparity in insects and beyond.</title>
        <authorList>
            <person name="Fouks B."/>
            <person name="Harrison M.C."/>
            <person name="Mikhailova A.A."/>
            <person name="Marchal E."/>
            <person name="English S."/>
            <person name="Carruthers M."/>
            <person name="Jennings E.C."/>
            <person name="Chiamaka E.L."/>
            <person name="Frigard R.A."/>
            <person name="Pippel M."/>
            <person name="Attardo G.M."/>
            <person name="Benoit J.B."/>
            <person name="Bornberg-Bauer E."/>
            <person name="Tobe S.S."/>
        </authorList>
    </citation>
    <scope>NUCLEOTIDE SEQUENCE</scope>
    <source>
        <strain evidence="2">Stay&amp;Tobe</strain>
    </source>
</reference>
<feature type="region of interest" description="Disordered" evidence="1">
    <location>
        <begin position="1704"/>
        <end position="1729"/>
    </location>
</feature>
<reference evidence="2" key="2">
    <citation type="submission" date="2023-05" db="EMBL/GenBank/DDBJ databases">
        <authorList>
            <person name="Fouks B."/>
        </authorList>
    </citation>
    <scope>NUCLEOTIDE SEQUENCE</scope>
    <source>
        <strain evidence="2">Stay&amp;Tobe</strain>
        <tissue evidence="2">Testes</tissue>
    </source>
</reference>
<feature type="region of interest" description="Disordered" evidence="1">
    <location>
        <begin position="1429"/>
        <end position="1458"/>
    </location>
</feature>
<feature type="compositionally biased region" description="Basic and acidic residues" evidence="1">
    <location>
        <begin position="613"/>
        <end position="631"/>
    </location>
</feature>
<feature type="compositionally biased region" description="Basic residues" evidence="1">
    <location>
        <begin position="873"/>
        <end position="888"/>
    </location>
</feature>